<dbReference type="SMART" id="SM00198">
    <property type="entry name" value="SCP"/>
    <property type="match status" value="2"/>
</dbReference>
<evidence type="ECO:0000259" key="3">
    <source>
        <dbReference type="SMART" id="SM00198"/>
    </source>
</evidence>
<dbReference type="InterPro" id="IPR014044">
    <property type="entry name" value="CAP_dom"/>
</dbReference>
<dbReference type="EMBL" id="UFQT01000105">
    <property type="protein sequence ID" value="SSX20032.1"/>
    <property type="molecule type" value="Genomic_DNA"/>
</dbReference>
<dbReference type="OMA" id="TRDCENY"/>
<proteinExistence type="predicted"/>
<dbReference type="PROSITE" id="PS01009">
    <property type="entry name" value="CRISP_1"/>
    <property type="match status" value="2"/>
</dbReference>
<reference evidence="5" key="2">
    <citation type="submission" date="2018-07" db="EMBL/GenBank/DDBJ databases">
        <authorList>
            <person name="Quirk P.G."/>
            <person name="Krulwich T.A."/>
        </authorList>
    </citation>
    <scope>NUCLEOTIDE SEQUENCE</scope>
</reference>
<dbReference type="EMBL" id="UFQS01000105">
    <property type="protein sequence ID" value="SSW99652.1"/>
    <property type="molecule type" value="Genomic_DNA"/>
</dbReference>
<dbReference type="GO" id="GO:0005576">
    <property type="term" value="C:extracellular region"/>
    <property type="evidence" value="ECO:0007669"/>
    <property type="project" value="UniProtKB-SubCell"/>
</dbReference>
<accession>A0A336LPQ9</accession>
<organism evidence="5">
    <name type="scientific">Culicoides sonorensis</name>
    <name type="common">Biting midge</name>
    <dbReference type="NCBI Taxonomy" id="179676"/>
    <lineage>
        <taxon>Eukaryota</taxon>
        <taxon>Metazoa</taxon>
        <taxon>Ecdysozoa</taxon>
        <taxon>Arthropoda</taxon>
        <taxon>Hexapoda</taxon>
        <taxon>Insecta</taxon>
        <taxon>Pterygota</taxon>
        <taxon>Neoptera</taxon>
        <taxon>Endopterygota</taxon>
        <taxon>Diptera</taxon>
        <taxon>Nematocera</taxon>
        <taxon>Chironomoidea</taxon>
        <taxon>Ceratopogonidae</taxon>
        <taxon>Ceratopogoninae</taxon>
        <taxon>Culicoides</taxon>
        <taxon>Monoculicoides</taxon>
    </lineage>
</organism>
<sequence length="380" mass="41925">MCNRSFQSKTGGYSYSYSYSTSSSCGNKITSSQNWVTSDLQSGPSIESALENLAIQDTGNFEEDALAAHNEYRAKHGVVPLELSRDLCKYASEWANNLAARGVMQHRSNNKYGENIYAKYGSGPISVTGSEPVKSWYDEIKDYNFNSPGFAGATGHFTQVVWRESKKLGIAQAKNNKGQIFVVANYDPPGNYQGQFGENVPRVGAMPVNSVKCEAKNDTVKVQSTNGSSSQNLSGFNEFEIECLNVHNKYRTKHKAPPLTLNKNLCQFAQEWANNLAARGVMQHRSNNSYGENIYAKYGTGNIQVAGNEPVDSWYSEIKDYNFNAGKFSSGTGHFTQVVWKGSRELGVGIAKNSKGQIFVVANYDPAGNYQGQFKENVLR</sequence>
<comment type="subcellular location">
    <subcellularLocation>
        <location evidence="1">Secreted</location>
    </subcellularLocation>
</comment>
<dbReference type="Gene3D" id="3.40.33.10">
    <property type="entry name" value="CAP"/>
    <property type="match status" value="2"/>
</dbReference>
<dbReference type="FunFam" id="3.40.33.10:FF:000002">
    <property type="entry name" value="Golgi-associated plant pathogenesis-related protein 1"/>
    <property type="match status" value="2"/>
</dbReference>
<dbReference type="PANTHER" id="PTHR10334">
    <property type="entry name" value="CYSTEINE-RICH SECRETORY PROTEIN-RELATED"/>
    <property type="match status" value="1"/>
</dbReference>
<dbReference type="PROSITE" id="PS51257">
    <property type="entry name" value="PROKAR_LIPOPROTEIN"/>
    <property type="match status" value="1"/>
</dbReference>
<feature type="domain" description="SCP" evidence="3">
    <location>
        <begin position="60"/>
        <end position="194"/>
    </location>
</feature>
<dbReference type="AlphaFoldDB" id="A0A336LPQ9"/>
<dbReference type="InterPro" id="IPR035940">
    <property type="entry name" value="CAP_sf"/>
</dbReference>
<evidence type="ECO:0000256" key="1">
    <source>
        <dbReference type="ARBA" id="ARBA00004613"/>
    </source>
</evidence>
<gene>
    <name evidence="5" type="primary">CSON000338</name>
</gene>
<reference evidence="4" key="1">
    <citation type="submission" date="2018-04" db="EMBL/GenBank/DDBJ databases">
        <authorList>
            <person name="Go L.Y."/>
            <person name="Mitchell J.A."/>
        </authorList>
    </citation>
    <scope>NUCLEOTIDE SEQUENCE</scope>
    <source>
        <tissue evidence="4">Whole organism</tissue>
    </source>
</reference>
<keyword evidence="2" id="KW-0964">Secreted</keyword>
<dbReference type="CDD" id="cd05382">
    <property type="entry name" value="CAP_GAPR1-like"/>
    <property type="match status" value="2"/>
</dbReference>
<dbReference type="SUPFAM" id="SSF55797">
    <property type="entry name" value="PR-1-like"/>
    <property type="match status" value="2"/>
</dbReference>
<evidence type="ECO:0000313" key="4">
    <source>
        <dbReference type="EMBL" id="SSW99652.1"/>
    </source>
</evidence>
<dbReference type="InterPro" id="IPR001283">
    <property type="entry name" value="CRISP-related"/>
</dbReference>
<evidence type="ECO:0000256" key="2">
    <source>
        <dbReference type="ARBA" id="ARBA00022525"/>
    </source>
</evidence>
<dbReference type="InterPro" id="IPR018244">
    <property type="entry name" value="Allrgn_V5/Tpx1_CS"/>
</dbReference>
<feature type="domain" description="SCP" evidence="3">
    <location>
        <begin position="238"/>
        <end position="372"/>
    </location>
</feature>
<dbReference type="InterPro" id="IPR034113">
    <property type="entry name" value="SCP_GAPR1-like"/>
</dbReference>
<dbReference type="VEuPathDB" id="VectorBase:CSON000338"/>
<evidence type="ECO:0000313" key="5">
    <source>
        <dbReference type="EMBL" id="SSX20032.1"/>
    </source>
</evidence>
<dbReference type="Pfam" id="PF00188">
    <property type="entry name" value="CAP"/>
    <property type="match status" value="2"/>
</dbReference>
<name>A0A336LPQ9_CULSO</name>
<protein>
    <submittedName>
        <fullName evidence="5">CSON000338 protein</fullName>
    </submittedName>
</protein>
<dbReference type="PRINTS" id="PR00837">
    <property type="entry name" value="V5TPXLIKE"/>
</dbReference>